<reference evidence="2" key="1">
    <citation type="submission" date="2018-05" db="EMBL/GenBank/DDBJ databases">
        <title>Draft genome of Mucuna pruriens seed.</title>
        <authorList>
            <person name="Nnadi N.E."/>
            <person name="Vos R."/>
            <person name="Hasami M.H."/>
            <person name="Devisetty U.K."/>
            <person name="Aguiy J.C."/>
        </authorList>
    </citation>
    <scope>NUCLEOTIDE SEQUENCE [LARGE SCALE GENOMIC DNA]</scope>
    <source>
        <strain evidence="2">JCA_2017</strain>
    </source>
</reference>
<evidence type="ECO:0000313" key="2">
    <source>
        <dbReference type="EMBL" id="RDX89161.1"/>
    </source>
</evidence>
<gene>
    <name evidence="2" type="ORF">CR513_29155</name>
</gene>
<keyword evidence="1" id="KW-1133">Transmembrane helix</keyword>
<sequence>MKQHPTYLLSWFIVITLYWTMCLFLYHPKSIVKGKRYVREKIGVERERSSQKVTLYRSTSKRIGLDDLNLRLNSSKEGESDTNWGDKE</sequence>
<keyword evidence="1" id="KW-0812">Transmembrane</keyword>
<feature type="transmembrane region" description="Helical" evidence="1">
    <location>
        <begin position="6"/>
        <end position="26"/>
    </location>
</feature>
<organism evidence="2 3">
    <name type="scientific">Mucuna pruriens</name>
    <name type="common">Velvet bean</name>
    <name type="synonym">Dolichos pruriens</name>
    <dbReference type="NCBI Taxonomy" id="157652"/>
    <lineage>
        <taxon>Eukaryota</taxon>
        <taxon>Viridiplantae</taxon>
        <taxon>Streptophyta</taxon>
        <taxon>Embryophyta</taxon>
        <taxon>Tracheophyta</taxon>
        <taxon>Spermatophyta</taxon>
        <taxon>Magnoliopsida</taxon>
        <taxon>eudicotyledons</taxon>
        <taxon>Gunneridae</taxon>
        <taxon>Pentapetalae</taxon>
        <taxon>rosids</taxon>
        <taxon>fabids</taxon>
        <taxon>Fabales</taxon>
        <taxon>Fabaceae</taxon>
        <taxon>Papilionoideae</taxon>
        <taxon>50 kb inversion clade</taxon>
        <taxon>NPAAA clade</taxon>
        <taxon>indigoferoid/millettioid clade</taxon>
        <taxon>Phaseoleae</taxon>
        <taxon>Mucuna</taxon>
    </lineage>
</organism>
<accession>A0A371GF40</accession>
<keyword evidence="1" id="KW-0472">Membrane</keyword>
<proteinExistence type="predicted"/>
<evidence type="ECO:0000313" key="3">
    <source>
        <dbReference type="Proteomes" id="UP000257109"/>
    </source>
</evidence>
<dbReference type="AlphaFoldDB" id="A0A371GF40"/>
<feature type="non-terminal residue" evidence="2">
    <location>
        <position position="1"/>
    </location>
</feature>
<protein>
    <submittedName>
        <fullName evidence="2">Uncharacterized protein</fullName>
    </submittedName>
</protein>
<evidence type="ECO:0000256" key="1">
    <source>
        <dbReference type="SAM" id="Phobius"/>
    </source>
</evidence>
<dbReference type="Proteomes" id="UP000257109">
    <property type="component" value="Unassembled WGS sequence"/>
</dbReference>
<keyword evidence="3" id="KW-1185">Reference proteome</keyword>
<comment type="caution">
    <text evidence="2">The sequence shown here is derived from an EMBL/GenBank/DDBJ whole genome shotgun (WGS) entry which is preliminary data.</text>
</comment>
<name>A0A371GF40_MUCPR</name>
<dbReference type="EMBL" id="QJKJ01005752">
    <property type="protein sequence ID" value="RDX89161.1"/>
    <property type="molecule type" value="Genomic_DNA"/>
</dbReference>